<dbReference type="GO" id="GO:0051015">
    <property type="term" value="F:actin filament binding"/>
    <property type="evidence" value="ECO:0007669"/>
    <property type="project" value="InterPro"/>
</dbReference>
<keyword evidence="4" id="KW-0963">Cytoplasm</keyword>
<organism evidence="6 7">
    <name type="scientific">Diatraea saccharalis</name>
    <name type="common">sugarcane borer</name>
    <dbReference type="NCBI Taxonomy" id="40085"/>
    <lineage>
        <taxon>Eukaryota</taxon>
        <taxon>Metazoa</taxon>
        <taxon>Ecdysozoa</taxon>
        <taxon>Arthropoda</taxon>
        <taxon>Hexapoda</taxon>
        <taxon>Insecta</taxon>
        <taxon>Pterygota</taxon>
        <taxon>Neoptera</taxon>
        <taxon>Endopterygota</taxon>
        <taxon>Lepidoptera</taxon>
        <taxon>Glossata</taxon>
        <taxon>Ditrysia</taxon>
        <taxon>Pyraloidea</taxon>
        <taxon>Crambidae</taxon>
        <taxon>Crambinae</taxon>
        <taxon>Diatraea</taxon>
    </lineage>
</organism>
<evidence type="ECO:0000256" key="3">
    <source>
        <dbReference type="ARBA" id="ARBA00014125"/>
    </source>
</evidence>
<dbReference type="PANTHER" id="PTHR46180">
    <property type="entry name" value="VINCULIN"/>
    <property type="match status" value="1"/>
</dbReference>
<dbReference type="InterPro" id="IPR036723">
    <property type="entry name" value="Alpha-catenin/vinculin-like_sf"/>
</dbReference>
<proteinExistence type="inferred from homology"/>
<comment type="subcellular location">
    <subcellularLocation>
        <location evidence="1">Cytoplasm</location>
    </subcellularLocation>
</comment>
<reference evidence="6" key="2">
    <citation type="submission" date="2022-10" db="EMBL/GenBank/DDBJ databases">
        <authorList>
            <consortium name="ENA_rothamsted_submissions"/>
            <consortium name="culmorum"/>
            <person name="King R."/>
        </authorList>
    </citation>
    <scope>NUCLEOTIDE SEQUENCE</scope>
</reference>
<comment type="similarity">
    <text evidence="2">Belongs to the vinculin/alpha-catenin family.</text>
</comment>
<evidence type="ECO:0000256" key="2">
    <source>
        <dbReference type="ARBA" id="ARBA00008376"/>
    </source>
</evidence>
<dbReference type="SUPFAM" id="SSF47220">
    <property type="entry name" value="alpha-catenin/vinculin-like"/>
    <property type="match status" value="1"/>
</dbReference>
<gene>
    <name evidence="6" type="ORF">DIATSA_LOCUS13447</name>
</gene>
<accession>A0A9N9WK04</accession>
<dbReference type="OrthoDB" id="29742at2759"/>
<dbReference type="InterPro" id="IPR017997">
    <property type="entry name" value="Vinculin"/>
</dbReference>
<evidence type="ECO:0000313" key="6">
    <source>
        <dbReference type="EMBL" id="CAG9796246.1"/>
    </source>
</evidence>
<dbReference type="GO" id="GO:0071944">
    <property type="term" value="C:cell periphery"/>
    <property type="evidence" value="ECO:0007669"/>
    <property type="project" value="UniProtKB-ARBA"/>
</dbReference>
<sequence>MLATVKGSLGHQGLKEDQEDMNMLVANAQNLMLSVQEAVSGAASASVKIMSQRCGPRIRWVRNTYY</sequence>
<dbReference type="Proteomes" id="UP001153714">
    <property type="component" value="Chromosome 8"/>
</dbReference>
<keyword evidence="5" id="KW-0009">Actin-binding</keyword>
<dbReference type="Pfam" id="PF01044">
    <property type="entry name" value="Vinculin"/>
    <property type="match status" value="1"/>
</dbReference>
<dbReference type="AlphaFoldDB" id="A0A9N9WK04"/>
<dbReference type="Gene3D" id="1.20.120.230">
    <property type="entry name" value="Alpha-catenin/vinculin-like"/>
    <property type="match status" value="1"/>
</dbReference>
<evidence type="ECO:0000256" key="4">
    <source>
        <dbReference type="ARBA" id="ARBA00022490"/>
    </source>
</evidence>
<dbReference type="GO" id="GO:0007155">
    <property type="term" value="P:cell adhesion"/>
    <property type="evidence" value="ECO:0007669"/>
    <property type="project" value="InterPro"/>
</dbReference>
<reference evidence="6" key="1">
    <citation type="submission" date="2021-12" db="EMBL/GenBank/DDBJ databases">
        <authorList>
            <person name="King R."/>
        </authorList>
    </citation>
    <scope>NUCLEOTIDE SEQUENCE</scope>
</reference>
<evidence type="ECO:0000256" key="1">
    <source>
        <dbReference type="ARBA" id="ARBA00004496"/>
    </source>
</evidence>
<dbReference type="InterPro" id="IPR006077">
    <property type="entry name" value="Vinculin/catenin"/>
</dbReference>
<name>A0A9N9WK04_9NEOP</name>
<dbReference type="GO" id="GO:0005737">
    <property type="term" value="C:cytoplasm"/>
    <property type="evidence" value="ECO:0007669"/>
    <property type="project" value="UniProtKB-SubCell"/>
</dbReference>
<evidence type="ECO:0000256" key="5">
    <source>
        <dbReference type="ARBA" id="ARBA00023203"/>
    </source>
</evidence>
<evidence type="ECO:0000313" key="7">
    <source>
        <dbReference type="Proteomes" id="UP001153714"/>
    </source>
</evidence>
<dbReference type="EMBL" id="OU893339">
    <property type="protein sequence ID" value="CAG9796246.1"/>
    <property type="molecule type" value="Genomic_DNA"/>
</dbReference>
<keyword evidence="7" id="KW-1185">Reference proteome</keyword>
<protein>
    <recommendedName>
        <fullName evidence="3">Vinculin</fullName>
    </recommendedName>
</protein>